<evidence type="ECO:0000256" key="1">
    <source>
        <dbReference type="ARBA" id="ARBA00022737"/>
    </source>
</evidence>
<keyword evidence="1" id="KW-0677">Repeat</keyword>
<protein>
    <submittedName>
        <fullName evidence="4">Uncharacterized protein</fullName>
    </submittedName>
</protein>
<dbReference type="AlphaFoldDB" id="A0AA38P2R6"/>
<evidence type="ECO:0000259" key="2">
    <source>
        <dbReference type="Pfam" id="PF24809"/>
    </source>
</evidence>
<dbReference type="InterPro" id="IPR056884">
    <property type="entry name" value="NPHP3-like_N"/>
</dbReference>
<evidence type="ECO:0000313" key="5">
    <source>
        <dbReference type="Proteomes" id="UP001163846"/>
    </source>
</evidence>
<dbReference type="Pfam" id="PF24883">
    <property type="entry name" value="NPHP3_N"/>
    <property type="match status" value="1"/>
</dbReference>
<comment type="caution">
    <text evidence="4">The sequence shown here is derived from an EMBL/GenBank/DDBJ whole genome shotgun (WGS) entry which is preliminary data.</text>
</comment>
<dbReference type="EMBL" id="MU806435">
    <property type="protein sequence ID" value="KAJ3835209.1"/>
    <property type="molecule type" value="Genomic_DNA"/>
</dbReference>
<reference evidence="4" key="1">
    <citation type="submission" date="2022-08" db="EMBL/GenBank/DDBJ databases">
        <authorList>
            <consortium name="DOE Joint Genome Institute"/>
            <person name="Min B."/>
            <person name="Riley R."/>
            <person name="Sierra-Patev S."/>
            <person name="Naranjo-Ortiz M."/>
            <person name="Looney B."/>
            <person name="Konkel Z."/>
            <person name="Slot J.C."/>
            <person name="Sakamoto Y."/>
            <person name="Steenwyk J.L."/>
            <person name="Rokas A."/>
            <person name="Carro J."/>
            <person name="Camarero S."/>
            <person name="Ferreira P."/>
            <person name="Molpeceres G."/>
            <person name="Ruiz-Duenas F.J."/>
            <person name="Serrano A."/>
            <person name="Henrissat B."/>
            <person name="Drula E."/>
            <person name="Hughes K.W."/>
            <person name="Mata J.L."/>
            <person name="Ishikawa N.K."/>
            <person name="Vargas-Isla R."/>
            <person name="Ushijima S."/>
            <person name="Smith C.A."/>
            <person name="Ahrendt S."/>
            <person name="Andreopoulos W."/>
            <person name="He G."/>
            <person name="Labutti K."/>
            <person name="Lipzen A."/>
            <person name="Ng V."/>
            <person name="Sandor L."/>
            <person name="Barry K."/>
            <person name="Martinez A.T."/>
            <person name="Xiao Y."/>
            <person name="Gibbons J.G."/>
            <person name="Terashima K."/>
            <person name="Hibbett D.S."/>
            <person name="Grigoriev I.V."/>
        </authorList>
    </citation>
    <scope>NUCLEOTIDE SEQUENCE</scope>
    <source>
        <strain evidence="4">TFB9207</strain>
    </source>
</reference>
<evidence type="ECO:0000313" key="4">
    <source>
        <dbReference type="EMBL" id="KAJ3835209.1"/>
    </source>
</evidence>
<accession>A0AA38P2R6</accession>
<dbReference type="InterPro" id="IPR056125">
    <property type="entry name" value="DUF7708"/>
</dbReference>
<keyword evidence="5" id="KW-1185">Reference proteome</keyword>
<sequence length="508" mass="58547">SKSLAKFESKQRNFEEWLTTQKLDPMETTALSCKSFEDVATFWSDMGKNAQSNFNLSHQCGWRLWVKRYQNFSEGASAFMEEIGPLLDIVSDMGVPYTGIAIGIINGLLTFAGRKNTMEHEISSAIEGIKDRLPGLKMYQAIYTGNHELETDLQKKILFVYIAFVDMSMDIVKYFLQPGYRRWGTALFKSGKFMDMTTNIYDLLSNIKSRCEELVGMRIDILVHGMDELKVQNRELQQDRSTAHLLEIQNSLGLSSWTHEYLHKKLSEYRSRLLYECHEEGIYQQMTGTEIKNLQESNFYVEWAKPNSSGILILRGINNENLSEGKIHNWVSPFVLDMVDKMHGNGRNAIPLAVHVYDSVDPASRSIFEALSRVLFQLLWFKRSELTGSNSKRYEPLIAALHDYVHCRSSDSNDKIEALGSFASHVVQMYSEESQPVYIILDRVDQCSEQYELMNILVNRMMKEASCSFKMILVAGINWPSLEYLGLKHAENIQEIIMRQDFLDYNDY</sequence>
<proteinExistence type="predicted"/>
<feature type="non-terminal residue" evidence="4">
    <location>
        <position position="508"/>
    </location>
</feature>
<name>A0AA38P2R6_9AGAR</name>
<feature type="domain" description="Nephrocystin 3-like N-terminal" evidence="3">
    <location>
        <begin position="300"/>
        <end position="473"/>
    </location>
</feature>
<dbReference type="Pfam" id="PF24809">
    <property type="entry name" value="DUF7708"/>
    <property type="match status" value="1"/>
</dbReference>
<evidence type="ECO:0000259" key="3">
    <source>
        <dbReference type="Pfam" id="PF24883"/>
    </source>
</evidence>
<gene>
    <name evidence="4" type="ORF">F5878DRAFT_543593</name>
</gene>
<feature type="domain" description="DUF7708" evidence="2">
    <location>
        <begin position="77"/>
        <end position="209"/>
    </location>
</feature>
<dbReference type="Proteomes" id="UP001163846">
    <property type="component" value="Unassembled WGS sequence"/>
</dbReference>
<organism evidence="4 5">
    <name type="scientific">Lentinula raphanica</name>
    <dbReference type="NCBI Taxonomy" id="153919"/>
    <lineage>
        <taxon>Eukaryota</taxon>
        <taxon>Fungi</taxon>
        <taxon>Dikarya</taxon>
        <taxon>Basidiomycota</taxon>
        <taxon>Agaricomycotina</taxon>
        <taxon>Agaricomycetes</taxon>
        <taxon>Agaricomycetidae</taxon>
        <taxon>Agaricales</taxon>
        <taxon>Marasmiineae</taxon>
        <taxon>Omphalotaceae</taxon>
        <taxon>Lentinula</taxon>
    </lineage>
</organism>